<accession>A0A8J5JDZ8</accession>
<dbReference type="Proteomes" id="UP000747542">
    <property type="component" value="Unassembled WGS sequence"/>
</dbReference>
<reference evidence="2" key="1">
    <citation type="journal article" date="2021" name="Sci. Adv.">
        <title>The American lobster genome reveals insights on longevity, neural, and immune adaptations.</title>
        <authorList>
            <person name="Polinski J.M."/>
            <person name="Zimin A.V."/>
            <person name="Clark K.F."/>
            <person name="Kohn A.B."/>
            <person name="Sadowski N."/>
            <person name="Timp W."/>
            <person name="Ptitsyn A."/>
            <person name="Khanna P."/>
            <person name="Romanova D.Y."/>
            <person name="Williams P."/>
            <person name="Greenwood S.J."/>
            <person name="Moroz L.L."/>
            <person name="Walt D.R."/>
            <person name="Bodnar A.G."/>
        </authorList>
    </citation>
    <scope>NUCLEOTIDE SEQUENCE</scope>
    <source>
        <strain evidence="2">GMGI-L3</strain>
    </source>
</reference>
<proteinExistence type="predicted"/>
<feature type="compositionally biased region" description="Pro residues" evidence="1">
    <location>
        <begin position="138"/>
        <end position="149"/>
    </location>
</feature>
<feature type="compositionally biased region" description="Pro residues" evidence="1">
    <location>
        <begin position="173"/>
        <end position="186"/>
    </location>
</feature>
<name>A0A8J5JDZ8_HOMAM</name>
<keyword evidence="3" id="KW-1185">Reference proteome</keyword>
<comment type="caution">
    <text evidence="2">The sequence shown here is derived from an EMBL/GenBank/DDBJ whole genome shotgun (WGS) entry which is preliminary data.</text>
</comment>
<gene>
    <name evidence="2" type="ORF">Hamer_G025838</name>
</gene>
<dbReference type="AlphaFoldDB" id="A0A8J5JDZ8"/>
<sequence>MHSQWRKVFYVRVTRDYKGLTVNVTHNTQVITLPPGCLSPDTWHAVSISKKKKSMEVHIDGELLMREPTQVYLPNISSMVIRVEEGGLLSWCKQASHLPTEVFTTSGGLGYLWHHRNRHRASIPKPRYSPLTKLYSEPTPPPLPPPFHPPQIILRPPSSPPAVHPEPHKLLKPPTPQPIIQPPCGL</sequence>
<protein>
    <recommendedName>
        <fullName evidence="4">Laminin G domain-containing protein</fullName>
    </recommendedName>
</protein>
<evidence type="ECO:0008006" key="4">
    <source>
        <dbReference type="Google" id="ProtNLM"/>
    </source>
</evidence>
<evidence type="ECO:0000313" key="2">
    <source>
        <dbReference type="EMBL" id="KAG7154758.1"/>
    </source>
</evidence>
<organism evidence="2 3">
    <name type="scientific">Homarus americanus</name>
    <name type="common">American lobster</name>
    <dbReference type="NCBI Taxonomy" id="6706"/>
    <lineage>
        <taxon>Eukaryota</taxon>
        <taxon>Metazoa</taxon>
        <taxon>Ecdysozoa</taxon>
        <taxon>Arthropoda</taxon>
        <taxon>Crustacea</taxon>
        <taxon>Multicrustacea</taxon>
        <taxon>Malacostraca</taxon>
        <taxon>Eumalacostraca</taxon>
        <taxon>Eucarida</taxon>
        <taxon>Decapoda</taxon>
        <taxon>Pleocyemata</taxon>
        <taxon>Astacidea</taxon>
        <taxon>Nephropoidea</taxon>
        <taxon>Nephropidae</taxon>
        <taxon>Homarus</taxon>
    </lineage>
</organism>
<dbReference type="EMBL" id="JAHLQT010043994">
    <property type="protein sequence ID" value="KAG7154758.1"/>
    <property type="molecule type" value="Genomic_DNA"/>
</dbReference>
<feature type="region of interest" description="Disordered" evidence="1">
    <location>
        <begin position="124"/>
        <end position="186"/>
    </location>
</feature>
<evidence type="ECO:0000313" key="3">
    <source>
        <dbReference type="Proteomes" id="UP000747542"/>
    </source>
</evidence>
<evidence type="ECO:0000256" key="1">
    <source>
        <dbReference type="SAM" id="MobiDB-lite"/>
    </source>
</evidence>